<dbReference type="EnsemblMetazoa" id="AFAF010022-RA">
    <property type="protein sequence ID" value="AFAF010022-PA"/>
    <property type="gene ID" value="AFAF010022"/>
</dbReference>
<reference evidence="2" key="2">
    <citation type="submission" date="2020-05" db="UniProtKB">
        <authorList>
            <consortium name="EnsemblMetazoa"/>
        </authorList>
    </citation>
    <scope>IDENTIFICATION</scope>
    <source>
        <strain evidence="2">FAR1</strain>
    </source>
</reference>
<feature type="compositionally biased region" description="Low complexity" evidence="1">
    <location>
        <begin position="354"/>
        <end position="364"/>
    </location>
</feature>
<dbReference type="EMBL" id="AXCN02001581">
    <property type="status" value="NOT_ANNOTATED_CDS"/>
    <property type="molecule type" value="Genomic_DNA"/>
</dbReference>
<feature type="compositionally biased region" description="Pro residues" evidence="1">
    <location>
        <begin position="403"/>
        <end position="415"/>
    </location>
</feature>
<feature type="region of interest" description="Disordered" evidence="1">
    <location>
        <begin position="326"/>
        <end position="372"/>
    </location>
</feature>
<dbReference type="AlphaFoldDB" id="A0A182QH27"/>
<protein>
    <submittedName>
        <fullName evidence="2">Uncharacterized protein</fullName>
    </submittedName>
</protein>
<evidence type="ECO:0000313" key="3">
    <source>
        <dbReference type="Proteomes" id="UP000075886"/>
    </source>
</evidence>
<accession>A0A182QH27</accession>
<feature type="region of interest" description="Disordered" evidence="1">
    <location>
        <begin position="389"/>
        <end position="426"/>
    </location>
</feature>
<proteinExistence type="predicted"/>
<dbReference type="VEuPathDB" id="VectorBase:AFAF010022"/>
<evidence type="ECO:0000313" key="2">
    <source>
        <dbReference type="EnsemblMetazoa" id="AFAF010022-PA"/>
    </source>
</evidence>
<dbReference type="Proteomes" id="UP000075886">
    <property type="component" value="Unassembled WGS sequence"/>
</dbReference>
<organism evidence="2 3">
    <name type="scientific">Anopheles farauti</name>
    <dbReference type="NCBI Taxonomy" id="69004"/>
    <lineage>
        <taxon>Eukaryota</taxon>
        <taxon>Metazoa</taxon>
        <taxon>Ecdysozoa</taxon>
        <taxon>Arthropoda</taxon>
        <taxon>Hexapoda</taxon>
        <taxon>Insecta</taxon>
        <taxon>Pterygota</taxon>
        <taxon>Neoptera</taxon>
        <taxon>Endopterygota</taxon>
        <taxon>Diptera</taxon>
        <taxon>Nematocera</taxon>
        <taxon>Culicoidea</taxon>
        <taxon>Culicidae</taxon>
        <taxon>Anophelinae</taxon>
        <taxon>Anopheles</taxon>
    </lineage>
</organism>
<reference evidence="3" key="1">
    <citation type="submission" date="2014-01" db="EMBL/GenBank/DDBJ databases">
        <title>The Genome Sequence of Anopheles farauti FAR1 (V2).</title>
        <authorList>
            <consortium name="The Broad Institute Genomics Platform"/>
            <person name="Neafsey D.E."/>
            <person name="Besansky N."/>
            <person name="Howell P."/>
            <person name="Walton C."/>
            <person name="Young S.K."/>
            <person name="Zeng Q."/>
            <person name="Gargeya S."/>
            <person name="Fitzgerald M."/>
            <person name="Haas B."/>
            <person name="Abouelleil A."/>
            <person name="Allen A.W."/>
            <person name="Alvarado L."/>
            <person name="Arachchi H.M."/>
            <person name="Berlin A.M."/>
            <person name="Chapman S.B."/>
            <person name="Gainer-Dewar J."/>
            <person name="Goldberg J."/>
            <person name="Griggs A."/>
            <person name="Gujja S."/>
            <person name="Hansen M."/>
            <person name="Howarth C."/>
            <person name="Imamovic A."/>
            <person name="Ireland A."/>
            <person name="Larimer J."/>
            <person name="McCowan C."/>
            <person name="Murphy C."/>
            <person name="Pearson M."/>
            <person name="Poon T.W."/>
            <person name="Priest M."/>
            <person name="Roberts A."/>
            <person name="Saif S."/>
            <person name="Shea T."/>
            <person name="Sisk P."/>
            <person name="Sykes S."/>
            <person name="Wortman J."/>
            <person name="Nusbaum C."/>
            <person name="Birren B."/>
        </authorList>
    </citation>
    <scope>NUCLEOTIDE SEQUENCE [LARGE SCALE GENOMIC DNA]</scope>
    <source>
        <strain evidence="3">FAR1</strain>
    </source>
</reference>
<evidence type="ECO:0000256" key="1">
    <source>
        <dbReference type="SAM" id="MobiDB-lite"/>
    </source>
</evidence>
<keyword evidence="3" id="KW-1185">Reference proteome</keyword>
<sequence>MSSLRKSASFRSRIPVRRTRLPHRRCASPDHSTSVAASTVNSVHGSESSIATDAHGAVGLFGKAVGQQPKAWYDRSHCYSSSSYSSSDESYDSEAAPFQHLLNQSSAVASATGGPYQHQRQQQEHHRQAALNHRQHEEQYQHFDHQRGAFGTTSSCLSTSTDAMSLDGLLDCVSTGTFSCPPSPKSKSYLDNGEEGGRQSGFYESLEELNYALKTLIISDSLHAQRNIRNATSTGTNVPLADVPVEALSGDVECSVPYSASFDRAQYQQHGGVASSENLTAQRFVKPSQIHQLQEQSQPVQATEEEDDDIIKQRKLSDWYYIKTAPTKKPSSPFERRRAIGNRAPNDATRRTATRLTPTLAPRASNPDITSADERLSMKLGAESKQLPHGTGIAALGDRKFPSPVPRPRRLPPSIPTDGLQQHPGQHSWDQETRWRQHPNAVTKSASSSSVNFGLRGQLQSLGASSRGATTRLHSNSDLQQAGTRKAIAPALMQDDSLGSLDDSSSLAVLGGSLALESTDDRDRFSPYCRRRNPHQLVPQWFPPPPPPPYHYPHQHQNSGVHHEQREQRNIYENFPASTNQHTSTTGRTNNDELLAESVPEAPTPTARTRIIAHPTNSSPHTNRPGPTLYGIEENERLRAPRSPTVSHSIVYGWRESSVKRIMFNTPPHIKSETVCVCVKLRSMEDIYASRTSFTAKYKRP</sequence>
<feature type="region of interest" description="Disordered" evidence="1">
    <location>
        <begin position="108"/>
        <end position="142"/>
    </location>
</feature>
<name>A0A182QH27_9DIPT</name>